<evidence type="ECO:0000256" key="3">
    <source>
        <dbReference type="RuleBase" id="RU003479"/>
    </source>
</evidence>
<dbReference type="SMART" id="SM00883">
    <property type="entry name" value="Cpn10"/>
    <property type="match status" value="2"/>
</dbReference>
<evidence type="ECO:0000256" key="1">
    <source>
        <dbReference type="ARBA" id="ARBA00006975"/>
    </source>
</evidence>
<keyword evidence="2 3" id="KW-0143">Chaperone</keyword>
<feature type="chain" id="PRO_5004674898" evidence="5">
    <location>
        <begin position="25"/>
        <end position="296"/>
    </location>
</feature>
<dbReference type="PRINTS" id="PR00297">
    <property type="entry name" value="CHAPERONIN10"/>
</dbReference>
<dbReference type="Gene3D" id="2.30.33.40">
    <property type="entry name" value="GroES chaperonin"/>
    <property type="match status" value="2"/>
</dbReference>
<dbReference type="InterPro" id="IPR020818">
    <property type="entry name" value="Chaperonin_GroES"/>
</dbReference>
<feature type="signal peptide" evidence="5">
    <location>
        <begin position="1"/>
        <end position="24"/>
    </location>
</feature>
<accession>U6M2E9</accession>
<evidence type="ECO:0000313" key="6">
    <source>
        <dbReference type="EMBL" id="CDJ58417.1"/>
    </source>
</evidence>
<dbReference type="GO" id="GO:0044183">
    <property type="term" value="F:protein folding chaperone"/>
    <property type="evidence" value="ECO:0007669"/>
    <property type="project" value="InterPro"/>
</dbReference>
<dbReference type="OMA" id="DIRVNDY"/>
<evidence type="ECO:0000256" key="2">
    <source>
        <dbReference type="ARBA" id="ARBA00023186"/>
    </source>
</evidence>
<dbReference type="PANTHER" id="PTHR10772">
    <property type="entry name" value="10 KDA HEAT SHOCK PROTEIN"/>
    <property type="match status" value="1"/>
</dbReference>
<dbReference type="Proteomes" id="UP000030763">
    <property type="component" value="Unassembled WGS sequence"/>
</dbReference>
<dbReference type="VEuPathDB" id="ToxoDB:EMWEY_00015650"/>
<evidence type="ECO:0000256" key="4">
    <source>
        <dbReference type="SAM" id="MobiDB-lite"/>
    </source>
</evidence>
<keyword evidence="7" id="KW-1185">Reference proteome</keyword>
<keyword evidence="5" id="KW-0732">Signal</keyword>
<dbReference type="GO" id="GO:0046872">
    <property type="term" value="F:metal ion binding"/>
    <property type="evidence" value="ECO:0007669"/>
    <property type="project" value="TreeGrafter"/>
</dbReference>
<dbReference type="GeneID" id="25335551"/>
<name>U6M2E9_EIMMA</name>
<proteinExistence type="inferred from homology"/>
<feature type="compositionally biased region" description="Low complexity" evidence="4">
    <location>
        <begin position="52"/>
        <end position="70"/>
    </location>
</feature>
<dbReference type="PANTHER" id="PTHR10772:SF63">
    <property type="entry name" value="20 KDA CHAPERONIN, CHLOROPLASTIC"/>
    <property type="match status" value="1"/>
</dbReference>
<dbReference type="GO" id="GO:0051082">
    <property type="term" value="F:unfolded protein binding"/>
    <property type="evidence" value="ECO:0007669"/>
    <property type="project" value="TreeGrafter"/>
</dbReference>
<reference evidence="6" key="1">
    <citation type="submission" date="2013-10" db="EMBL/GenBank/DDBJ databases">
        <title>Genomic analysis of the causative agents of coccidiosis in chickens.</title>
        <authorList>
            <person name="Reid A.J."/>
            <person name="Blake D."/>
            <person name="Billington K."/>
            <person name="Browne H."/>
            <person name="Dunn M."/>
            <person name="Hung S."/>
            <person name="Kawahara F."/>
            <person name="Miranda-Saavedra D."/>
            <person name="Mourier T."/>
            <person name="Nagra H."/>
            <person name="Otto T.D."/>
            <person name="Rawlings N."/>
            <person name="Sanchez A."/>
            <person name="Sanders M."/>
            <person name="Subramaniam C."/>
            <person name="Tay Y."/>
            <person name="Dear P."/>
            <person name="Doerig C."/>
            <person name="Gruber A."/>
            <person name="Parkinson J."/>
            <person name="Shirley M."/>
            <person name="Wan K.L."/>
            <person name="Berriman M."/>
            <person name="Tomley F."/>
            <person name="Pain A."/>
        </authorList>
    </citation>
    <scope>NUCLEOTIDE SEQUENCE [LARGE SCALE GENOMIC DNA]</scope>
    <source>
        <strain evidence="6">Weybridge</strain>
    </source>
</reference>
<dbReference type="RefSeq" id="XP_013335063.1">
    <property type="nucleotide sequence ID" value="XM_013479609.1"/>
</dbReference>
<dbReference type="Pfam" id="PF00166">
    <property type="entry name" value="Cpn10"/>
    <property type="match status" value="2"/>
</dbReference>
<protein>
    <submittedName>
        <fullName evidence="6">10 kDa chaperonin, putative</fullName>
    </submittedName>
</protein>
<dbReference type="EMBL" id="HG719637">
    <property type="protein sequence ID" value="CDJ58417.1"/>
    <property type="molecule type" value="Genomic_DNA"/>
</dbReference>
<gene>
    <name evidence="6" type="ORF">EMWEY_00015650</name>
</gene>
<organism evidence="6 7">
    <name type="scientific">Eimeria maxima</name>
    <name type="common">Coccidian parasite</name>
    <dbReference type="NCBI Taxonomy" id="5804"/>
    <lineage>
        <taxon>Eukaryota</taxon>
        <taxon>Sar</taxon>
        <taxon>Alveolata</taxon>
        <taxon>Apicomplexa</taxon>
        <taxon>Conoidasida</taxon>
        <taxon>Coccidia</taxon>
        <taxon>Eucoccidiorida</taxon>
        <taxon>Eimeriorina</taxon>
        <taxon>Eimeriidae</taxon>
        <taxon>Eimeria</taxon>
    </lineage>
</organism>
<evidence type="ECO:0000313" key="7">
    <source>
        <dbReference type="Proteomes" id="UP000030763"/>
    </source>
</evidence>
<dbReference type="GO" id="GO:0051087">
    <property type="term" value="F:protein-folding chaperone binding"/>
    <property type="evidence" value="ECO:0007669"/>
    <property type="project" value="TreeGrafter"/>
</dbReference>
<dbReference type="SUPFAM" id="SSF50129">
    <property type="entry name" value="GroES-like"/>
    <property type="match status" value="2"/>
</dbReference>
<reference evidence="6" key="2">
    <citation type="submission" date="2013-10" db="EMBL/GenBank/DDBJ databases">
        <authorList>
            <person name="Aslett M."/>
        </authorList>
    </citation>
    <scope>NUCLEOTIDE SEQUENCE [LARGE SCALE GENOMIC DNA]</scope>
    <source>
        <strain evidence="6">Weybridge</strain>
    </source>
</reference>
<dbReference type="CDD" id="cd00320">
    <property type="entry name" value="cpn10"/>
    <property type="match status" value="2"/>
</dbReference>
<dbReference type="OrthoDB" id="184876at2759"/>
<dbReference type="InterPro" id="IPR011032">
    <property type="entry name" value="GroES-like_sf"/>
</dbReference>
<feature type="region of interest" description="Disordered" evidence="4">
    <location>
        <begin position="52"/>
        <end position="79"/>
    </location>
</feature>
<dbReference type="GO" id="GO:0005524">
    <property type="term" value="F:ATP binding"/>
    <property type="evidence" value="ECO:0007669"/>
    <property type="project" value="InterPro"/>
</dbReference>
<evidence type="ECO:0000256" key="5">
    <source>
        <dbReference type="SAM" id="SignalP"/>
    </source>
</evidence>
<sequence>MHSRQCKLLLLLVAAAAAAQQAEAFAISQTTQLLRAGPASISVSDASRPRAATAATSAANTALGSSSNSNHSLDGESISGPLQPLRGMVLLQKLGAEEMTKGGLLLPSEARQEKALGRVIATGPGSVDPETGCATPWETKSLYMSVAAAAAAAAASQLKYDGAECVLMSSQELLAKVTDPDKMNPADVKPLGDTVFVRILKPSDTSAGGLLLVPQQQQRPMQQAEVVAVGSGKTSAQQERLPVEVAVGDKVVYSSYMEESAQLKMADQVYAFVRASDIAAKWACSNGRMADARESI</sequence>
<dbReference type="InterPro" id="IPR037124">
    <property type="entry name" value="Chaperonin_GroES_sf"/>
</dbReference>
<dbReference type="AlphaFoldDB" id="U6M2E9"/>
<comment type="similarity">
    <text evidence="1 3">Belongs to the GroES chaperonin family.</text>
</comment>